<reference evidence="2 3" key="1">
    <citation type="submission" date="2006-02" db="EMBL/GenBank/DDBJ databases">
        <authorList>
            <person name="Moran M.A."/>
            <person name="Kjelleberg S."/>
            <person name="Egan S."/>
            <person name="Saunders N."/>
            <person name="Thomas T."/>
            <person name="Ferriera S."/>
            <person name="Johnson J."/>
            <person name="Kravitz S."/>
            <person name="Halpern A."/>
            <person name="Remington K."/>
            <person name="Beeson K."/>
            <person name="Tran B."/>
            <person name="Rogers Y.-H."/>
            <person name="Friedman R."/>
            <person name="Venter J.C."/>
        </authorList>
    </citation>
    <scope>NUCLEOTIDE SEQUENCE [LARGE SCALE GENOMIC DNA]</scope>
    <source>
        <strain evidence="2 3">D2</strain>
    </source>
</reference>
<dbReference type="PANTHER" id="PTHR38568:SF1">
    <property type="entry name" value="DUF445 DOMAIN-CONTAINING PROTEIN"/>
    <property type="match status" value="1"/>
</dbReference>
<dbReference type="PANTHER" id="PTHR38568">
    <property type="entry name" value="DUF445 DOMAIN-CONTAINING PROTEIN-RELATED"/>
    <property type="match status" value="1"/>
</dbReference>
<accession>A4C9U6</accession>
<evidence type="ECO:0000313" key="3">
    <source>
        <dbReference type="Proteomes" id="UP000006201"/>
    </source>
</evidence>
<keyword evidence="1" id="KW-0472">Membrane</keyword>
<protein>
    <submittedName>
        <fullName evidence="2">Uncharacterized protein</fullName>
    </submittedName>
</protein>
<keyword evidence="1" id="KW-0812">Transmembrane</keyword>
<dbReference type="Proteomes" id="UP000006201">
    <property type="component" value="Unassembled WGS sequence"/>
</dbReference>
<organism evidence="2 3">
    <name type="scientific">Pseudoalteromonas tunicata D2</name>
    <dbReference type="NCBI Taxonomy" id="87626"/>
    <lineage>
        <taxon>Bacteria</taxon>
        <taxon>Pseudomonadati</taxon>
        <taxon>Pseudomonadota</taxon>
        <taxon>Gammaproteobacteria</taxon>
        <taxon>Alteromonadales</taxon>
        <taxon>Pseudoalteromonadaceae</taxon>
        <taxon>Pseudoalteromonas</taxon>
    </lineage>
</organism>
<gene>
    <name evidence="2" type="ORF">PTD2_20102</name>
</gene>
<feature type="transmembrane region" description="Helical" evidence="1">
    <location>
        <begin position="9"/>
        <end position="26"/>
    </location>
</feature>
<dbReference type="STRING" id="87626.PTD2_20102"/>
<dbReference type="EMBL" id="AAOH01000004">
    <property type="protein sequence ID" value="EAR28154.1"/>
    <property type="molecule type" value="Genomic_DNA"/>
</dbReference>
<evidence type="ECO:0000256" key="1">
    <source>
        <dbReference type="SAM" id="Phobius"/>
    </source>
</evidence>
<dbReference type="Pfam" id="PF04286">
    <property type="entry name" value="DUF445"/>
    <property type="match status" value="1"/>
</dbReference>
<sequence>MLGEHVNKSLVTNLVTLLLVLCGYVFNQALLFSVGLFALSGAFTNWLAVHMLFEKVPLLYGSGVIPAKFEEFKAAIKTLIMEQFFTEENINKFMSEQNGHAHHFELTPIIEQVDLSPAFDSLVDVVQNSQFGGMLAMFGGTEALEPMKQPFVEKMKASMIEITQTDDFNELLKAQIAKPQVIGELQHKVATIIDARLLELTPQMVKEMVQQMIKAHLGWLVVWGGVFGGLFGLVANMI</sequence>
<proteinExistence type="predicted"/>
<dbReference type="HOGENOM" id="CLU_077507_0_0_6"/>
<dbReference type="eggNOG" id="COG2733">
    <property type="taxonomic scope" value="Bacteria"/>
</dbReference>
<name>A4C9U6_9GAMM</name>
<dbReference type="AlphaFoldDB" id="A4C9U6"/>
<feature type="transmembrane region" description="Helical" evidence="1">
    <location>
        <begin position="217"/>
        <end position="235"/>
    </location>
</feature>
<keyword evidence="3" id="KW-1185">Reference proteome</keyword>
<keyword evidence="1" id="KW-1133">Transmembrane helix</keyword>
<evidence type="ECO:0000313" key="2">
    <source>
        <dbReference type="EMBL" id="EAR28154.1"/>
    </source>
</evidence>
<comment type="caution">
    <text evidence="2">The sequence shown here is derived from an EMBL/GenBank/DDBJ whole genome shotgun (WGS) entry which is preliminary data.</text>
</comment>
<dbReference type="InterPro" id="IPR007383">
    <property type="entry name" value="DUF445"/>
</dbReference>